<dbReference type="GO" id="GO:0006508">
    <property type="term" value="P:proteolysis"/>
    <property type="evidence" value="ECO:0007669"/>
    <property type="project" value="InterPro"/>
</dbReference>
<dbReference type="AlphaFoldDB" id="A0A2I0IVJ6"/>
<sequence length="218" mass="24383">MSELEERDTYIIHRDHSQELATFASPESWHRFILQSMPNPEDNGSTVRDREVPAYLSTYKDSFGKLHTTRTTEFPSLKRSSGIWQASSYGKVVIIGLINTRVWPENESFNDRGIQPTPKRWKGNCENGTAFSLPACNKKLIRARVFNKRIIAAGRPIANYDYDSARAFKGHRTHTSFTIAGPPMPGVSHFGYARGIAQGVAPAAHVAMYKVVSAVDLV</sequence>
<dbReference type="GO" id="GO:0004252">
    <property type="term" value="F:serine-type endopeptidase activity"/>
    <property type="evidence" value="ECO:0007669"/>
    <property type="project" value="InterPro"/>
</dbReference>
<evidence type="ECO:0000313" key="4">
    <source>
        <dbReference type="Proteomes" id="UP000233551"/>
    </source>
</evidence>
<dbReference type="STRING" id="22663.A0A2I0IVJ6"/>
<keyword evidence="4" id="KW-1185">Reference proteome</keyword>
<comment type="caution">
    <text evidence="3">The sequence shown here is derived from an EMBL/GenBank/DDBJ whole genome shotgun (WGS) entry which is preliminary data.</text>
</comment>
<accession>A0A2I0IVJ6</accession>
<proteinExistence type="inferred from homology"/>
<dbReference type="InterPro" id="IPR045051">
    <property type="entry name" value="SBT"/>
</dbReference>
<keyword evidence="2" id="KW-0732">Signal</keyword>
<protein>
    <submittedName>
        <fullName evidence="3">Uncharacterized protein</fullName>
    </submittedName>
</protein>
<comment type="similarity">
    <text evidence="1">Belongs to the peptidase S8 family.</text>
</comment>
<dbReference type="Gene3D" id="3.40.50.200">
    <property type="entry name" value="Peptidase S8/S53 domain"/>
    <property type="match status" value="1"/>
</dbReference>
<organism evidence="3 4">
    <name type="scientific">Punica granatum</name>
    <name type="common">Pomegranate</name>
    <dbReference type="NCBI Taxonomy" id="22663"/>
    <lineage>
        <taxon>Eukaryota</taxon>
        <taxon>Viridiplantae</taxon>
        <taxon>Streptophyta</taxon>
        <taxon>Embryophyta</taxon>
        <taxon>Tracheophyta</taxon>
        <taxon>Spermatophyta</taxon>
        <taxon>Magnoliopsida</taxon>
        <taxon>eudicotyledons</taxon>
        <taxon>Gunneridae</taxon>
        <taxon>Pentapetalae</taxon>
        <taxon>rosids</taxon>
        <taxon>malvids</taxon>
        <taxon>Myrtales</taxon>
        <taxon>Lythraceae</taxon>
        <taxon>Punica</taxon>
    </lineage>
</organism>
<dbReference type="Proteomes" id="UP000233551">
    <property type="component" value="Unassembled WGS sequence"/>
</dbReference>
<evidence type="ECO:0000256" key="2">
    <source>
        <dbReference type="ARBA" id="ARBA00022729"/>
    </source>
</evidence>
<dbReference type="EMBL" id="PGOL01002437">
    <property type="protein sequence ID" value="PKI48032.1"/>
    <property type="molecule type" value="Genomic_DNA"/>
</dbReference>
<name>A0A2I0IVJ6_PUNGR</name>
<dbReference type="SUPFAM" id="SSF52743">
    <property type="entry name" value="Subtilisin-like"/>
    <property type="match status" value="1"/>
</dbReference>
<evidence type="ECO:0000313" key="3">
    <source>
        <dbReference type="EMBL" id="PKI48032.1"/>
    </source>
</evidence>
<evidence type="ECO:0000256" key="1">
    <source>
        <dbReference type="ARBA" id="ARBA00011073"/>
    </source>
</evidence>
<dbReference type="InterPro" id="IPR036852">
    <property type="entry name" value="Peptidase_S8/S53_dom_sf"/>
</dbReference>
<reference evidence="3 4" key="1">
    <citation type="submission" date="2017-11" db="EMBL/GenBank/DDBJ databases">
        <title>De-novo sequencing of pomegranate (Punica granatum L.) genome.</title>
        <authorList>
            <person name="Akparov Z."/>
            <person name="Amiraslanov A."/>
            <person name="Hajiyeva S."/>
            <person name="Abbasov M."/>
            <person name="Kaur K."/>
            <person name="Hamwieh A."/>
            <person name="Solovyev V."/>
            <person name="Salamov A."/>
            <person name="Braich B."/>
            <person name="Kosarev P."/>
            <person name="Mahmoud A."/>
            <person name="Hajiyev E."/>
            <person name="Babayeva S."/>
            <person name="Izzatullayeva V."/>
            <person name="Mammadov A."/>
            <person name="Mammadov A."/>
            <person name="Sharifova S."/>
            <person name="Ojaghi J."/>
            <person name="Eynullazada K."/>
            <person name="Bayramov B."/>
            <person name="Abdulazimova A."/>
            <person name="Shahmuradov I."/>
        </authorList>
    </citation>
    <scope>NUCLEOTIDE SEQUENCE [LARGE SCALE GENOMIC DNA]</scope>
    <source>
        <strain evidence="4">cv. AG2017</strain>
        <tissue evidence="3">Leaf</tissue>
    </source>
</reference>
<gene>
    <name evidence="3" type="ORF">CRG98_031549</name>
</gene>
<dbReference type="PANTHER" id="PTHR10795">
    <property type="entry name" value="PROPROTEIN CONVERTASE SUBTILISIN/KEXIN"/>
    <property type="match status" value="1"/>
</dbReference>